<dbReference type="OrthoDB" id="4062at10239"/>
<protein>
    <submittedName>
        <fullName evidence="5">Tegument serine/threonine protein kinase</fullName>
        <ecNumber evidence="5">2.7.11.1</ecNumber>
    </submittedName>
</protein>
<dbReference type="Proteomes" id="UP000113968">
    <property type="component" value="Segment"/>
</dbReference>
<evidence type="ECO:0000256" key="3">
    <source>
        <dbReference type="SAM" id="MobiDB-lite"/>
    </source>
</evidence>
<keyword evidence="1 5" id="KW-0808">Transferase</keyword>
<dbReference type="SUPFAM" id="SSF56112">
    <property type="entry name" value="Protein kinase-like (PK-like)"/>
    <property type="match status" value="1"/>
</dbReference>
<dbReference type="InterPro" id="IPR008266">
    <property type="entry name" value="Tyr_kinase_AS"/>
</dbReference>
<dbReference type="GO" id="GO:0016032">
    <property type="term" value="P:viral process"/>
    <property type="evidence" value="ECO:0007669"/>
    <property type="project" value="InterPro"/>
</dbReference>
<keyword evidence="6" id="KW-1185">Reference proteome</keyword>
<proteinExistence type="predicted"/>
<keyword evidence="5" id="KW-0723">Serine/threonine-protein kinase</keyword>
<feature type="domain" description="Herpesvirus UL97" evidence="4">
    <location>
        <begin position="337"/>
        <end position="516"/>
    </location>
</feature>
<keyword evidence="2 5" id="KW-0418">Kinase</keyword>
<dbReference type="GeneID" id="11464159"/>
<dbReference type="KEGG" id="vg:11464159"/>
<evidence type="ECO:0000256" key="2">
    <source>
        <dbReference type="ARBA" id="ARBA00022777"/>
    </source>
</evidence>
<name>G8XUG2_9BETA</name>
<dbReference type="RefSeq" id="YP_004940113.1">
    <property type="nucleotide sequence ID" value="NC_016447.1"/>
</dbReference>
<dbReference type="Pfam" id="PF06734">
    <property type="entry name" value="UL97"/>
    <property type="match status" value="1"/>
</dbReference>
<organism evidence="5 6">
    <name type="scientific">Aotine betaherpesvirus 1</name>
    <dbReference type="NCBI Taxonomy" id="50290"/>
    <lineage>
        <taxon>Viruses</taxon>
        <taxon>Duplodnaviria</taxon>
        <taxon>Heunggongvirae</taxon>
        <taxon>Peploviricota</taxon>
        <taxon>Herviviricetes</taxon>
        <taxon>Herpesvirales</taxon>
        <taxon>Orthoherpesviridae</taxon>
        <taxon>Betaherpesvirinae</taxon>
        <taxon>Cytomegalovirus</taxon>
        <taxon>Cytomegalovirus aotinebeta1</taxon>
    </lineage>
</organism>
<sequence>MSSSDDEMPQSPAVPSGAQGESVPLCPAAPKKKNARKRRRLAKGVRSSVKRALRFTSGATQSTPADVDMNRVTGSGRSPESSSPTESFLRCYERLEDSVPLSEDSNCPICCRRERGLRSSSSMTRALLTAVDESDDGEREDDEDSSPGGCGHTYSNEHHIVTPLRNLRCDPTLFYGLHGPREHSTTLNSPYVLVYAPKAADFCDTVCRAVDLGDEDHRLGQGSFGEIWPLDESRVIKIAKKHSETILTVWLSGVARYRAGGPEREDGVYRSLLTATGACLLHNVTVLSRFQTDMYHHDVWTLEAIPSYRAAFHSLADAVRFLNHDCDVSHLDITPMNVLIDVSPQKPGEIVRVALCDYSLCEMHPTCGRRGAVVFQETQTARPLPACMHRLRECYHPAFRPVPLQKLVTLNPHARFPVGSPQRFCAAEMVALANVLLFCLARVLDRRGLEAVRRGPEHMLFQHAAVACRALDAGDVTACSGACLMILAAQLSYLSYLLGDVAAPTICRLHRFVESRFDDQQVAAFQKYCQECSRVMDYGSIRKNLDKLLNTAHGLYLYDVVRRAARFTSIDDLDCDCRTIFPE</sequence>
<evidence type="ECO:0000256" key="1">
    <source>
        <dbReference type="ARBA" id="ARBA00022679"/>
    </source>
</evidence>
<dbReference type="EC" id="2.7.11.1" evidence="5"/>
<dbReference type="GO" id="GO:0005524">
    <property type="term" value="F:ATP binding"/>
    <property type="evidence" value="ECO:0007669"/>
    <property type="project" value="InterPro"/>
</dbReference>
<gene>
    <name evidence="5" type="primary">UL97</name>
</gene>
<feature type="compositionally biased region" description="Polar residues" evidence="3">
    <location>
        <begin position="72"/>
        <end position="86"/>
    </location>
</feature>
<evidence type="ECO:0000259" key="4">
    <source>
        <dbReference type="Pfam" id="PF06734"/>
    </source>
</evidence>
<dbReference type="InterPro" id="IPR011009">
    <property type="entry name" value="Kinase-like_dom_sf"/>
</dbReference>
<feature type="compositionally biased region" description="Basic residues" evidence="3">
    <location>
        <begin position="30"/>
        <end position="53"/>
    </location>
</feature>
<accession>G8XUG2</accession>
<evidence type="ECO:0000313" key="6">
    <source>
        <dbReference type="Proteomes" id="UP000113968"/>
    </source>
</evidence>
<dbReference type="PROSITE" id="PS00109">
    <property type="entry name" value="PROTEIN_KINASE_TYR"/>
    <property type="match status" value="1"/>
</dbReference>
<reference evidence="5" key="1">
    <citation type="submission" date="2011-12" db="EMBL/GenBank/DDBJ databases">
        <title>Comparative genomics of primate cytomegaloviruses.</title>
        <authorList>
            <person name="Davison A.J."/>
            <person name="Holton M."/>
            <person name="Dolan A."/>
            <person name="Dargan D.J."/>
            <person name="Gatherer D."/>
            <person name="Hayward G.S."/>
        </authorList>
    </citation>
    <scope>NUCLEOTIDE SEQUENCE [LARGE SCALE GENOMIC DNA]</scope>
    <source>
        <strain evidence="5">S34E</strain>
    </source>
</reference>
<dbReference type="GO" id="GO:0004674">
    <property type="term" value="F:protein serine/threonine kinase activity"/>
    <property type="evidence" value="ECO:0007669"/>
    <property type="project" value="UniProtKB-KW"/>
</dbReference>
<evidence type="ECO:0000313" key="5">
    <source>
        <dbReference type="EMBL" id="AEV80792.1"/>
    </source>
</evidence>
<feature type="compositionally biased region" description="Acidic residues" evidence="3">
    <location>
        <begin position="132"/>
        <end position="145"/>
    </location>
</feature>
<feature type="region of interest" description="Disordered" evidence="3">
    <location>
        <begin position="1"/>
        <end position="87"/>
    </location>
</feature>
<dbReference type="InterPro" id="IPR010615">
    <property type="entry name" value="Herpes_UL97"/>
</dbReference>
<dbReference type="EMBL" id="FJ483970">
    <property type="protein sequence ID" value="AEV80792.1"/>
    <property type="molecule type" value="Genomic_DNA"/>
</dbReference>
<feature type="region of interest" description="Disordered" evidence="3">
    <location>
        <begin position="129"/>
        <end position="155"/>
    </location>
</feature>